<reference evidence="1 2" key="1">
    <citation type="submission" date="2018-03" db="EMBL/GenBank/DDBJ databases">
        <title>Genomic Encyclopedia of Archaeal and Bacterial Type Strains, Phase II (KMG-II): from individual species to whole genera.</title>
        <authorList>
            <person name="Goeker M."/>
        </authorList>
    </citation>
    <scope>NUCLEOTIDE SEQUENCE [LARGE SCALE GENOMIC DNA]</scope>
    <source>
        <strain evidence="1 2">DSM 100214</strain>
    </source>
</reference>
<dbReference type="Proteomes" id="UP000247973">
    <property type="component" value="Unassembled WGS sequence"/>
</dbReference>
<organism evidence="1 2">
    <name type="scientific">Dysgonomonas alginatilytica</name>
    <dbReference type="NCBI Taxonomy" id="1605892"/>
    <lineage>
        <taxon>Bacteria</taxon>
        <taxon>Pseudomonadati</taxon>
        <taxon>Bacteroidota</taxon>
        <taxon>Bacteroidia</taxon>
        <taxon>Bacteroidales</taxon>
        <taxon>Dysgonomonadaceae</taxon>
        <taxon>Dysgonomonas</taxon>
    </lineage>
</organism>
<dbReference type="OrthoDB" id="3354031at2"/>
<evidence type="ECO:0000313" key="1">
    <source>
        <dbReference type="EMBL" id="PXV62635.1"/>
    </source>
</evidence>
<accession>A0A2V3PLC7</accession>
<dbReference type="RefSeq" id="WP_110311307.1">
    <property type="nucleotide sequence ID" value="NZ_QICL01000018.1"/>
</dbReference>
<comment type="caution">
    <text evidence="1">The sequence shown here is derived from an EMBL/GenBank/DDBJ whole genome shotgun (WGS) entry which is preliminary data.</text>
</comment>
<evidence type="ECO:0000313" key="2">
    <source>
        <dbReference type="Proteomes" id="UP000247973"/>
    </source>
</evidence>
<name>A0A2V3PLC7_9BACT</name>
<dbReference type="AlphaFoldDB" id="A0A2V3PLC7"/>
<proteinExistence type="predicted"/>
<protein>
    <submittedName>
        <fullName evidence="1">Uncharacterized protein</fullName>
    </submittedName>
</protein>
<keyword evidence="2" id="KW-1185">Reference proteome</keyword>
<gene>
    <name evidence="1" type="ORF">CLV62_11823</name>
</gene>
<sequence length="218" mass="24998">MSKQPHINFTTISDGKSSFDKEFQTTFPSLNKLLSKASWIDFTINNNQVFRQYVWTDKHGNTSGWLCHMEHCVPRGRNIIHEHALLSKNVGTIVQYWIGDHRNIDTFLTNNEHTFTLKDAVIGMGGWEGNYLAACKSEGIEPLDINDLVTFALEANGNTTFYNNKTKEIFFFAHDGYSPIDISKVKGQPEYTIHKFDAVNTFTDYAEQLAHQWEKVVK</sequence>
<dbReference type="EMBL" id="QICL01000018">
    <property type="protein sequence ID" value="PXV62635.1"/>
    <property type="molecule type" value="Genomic_DNA"/>
</dbReference>